<dbReference type="Gene3D" id="3.40.50.720">
    <property type="entry name" value="NAD(P)-binding Rossmann-like Domain"/>
    <property type="match status" value="1"/>
</dbReference>
<dbReference type="Proteomes" id="UP000494115">
    <property type="component" value="Unassembled WGS sequence"/>
</dbReference>
<dbReference type="PANTHER" id="PTHR43715">
    <property type="entry name" value="GDP-MANNOSE 4,6-DEHYDRATASE"/>
    <property type="match status" value="1"/>
</dbReference>
<dbReference type="PANTHER" id="PTHR43715:SF1">
    <property type="entry name" value="GDP-MANNOSE 4,6 DEHYDRATASE"/>
    <property type="match status" value="1"/>
</dbReference>
<dbReference type="InterPro" id="IPR016040">
    <property type="entry name" value="NAD(P)-bd_dom"/>
</dbReference>
<evidence type="ECO:0000256" key="2">
    <source>
        <dbReference type="ARBA" id="ARBA00001937"/>
    </source>
</evidence>
<protein>
    <recommendedName>
        <fullName evidence="4">GDP-mannose 4,6-dehydratase</fullName>
        <ecNumber evidence="4">4.2.1.47</ecNumber>
    </recommendedName>
</protein>
<name>A0A6S7BKX7_9BURK</name>
<organism evidence="8 9">
    <name type="scientific">Pararobbsia alpina</name>
    <dbReference type="NCBI Taxonomy" id="621374"/>
    <lineage>
        <taxon>Bacteria</taxon>
        <taxon>Pseudomonadati</taxon>
        <taxon>Pseudomonadota</taxon>
        <taxon>Betaproteobacteria</taxon>
        <taxon>Burkholderiales</taxon>
        <taxon>Burkholderiaceae</taxon>
        <taxon>Pararobbsia</taxon>
    </lineage>
</organism>
<feature type="domain" description="NAD(P)-binding" evidence="7">
    <location>
        <begin position="15"/>
        <end position="332"/>
    </location>
</feature>
<dbReference type="InterPro" id="IPR036291">
    <property type="entry name" value="NAD(P)-bd_dom_sf"/>
</dbReference>
<comment type="catalytic activity">
    <reaction evidence="1">
        <text>GDP-alpha-D-mannose = GDP-4-dehydro-alpha-D-rhamnose + H2O</text>
        <dbReference type="Rhea" id="RHEA:23820"/>
        <dbReference type="ChEBI" id="CHEBI:15377"/>
        <dbReference type="ChEBI" id="CHEBI:57527"/>
        <dbReference type="ChEBI" id="CHEBI:57964"/>
        <dbReference type="EC" id="4.2.1.47"/>
    </reaction>
</comment>
<proteinExistence type="inferred from homology"/>
<dbReference type="Pfam" id="PF16363">
    <property type="entry name" value="GDP_Man_Dehyd"/>
    <property type="match status" value="1"/>
</dbReference>
<keyword evidence="5 8" id="KW-0456">Lyase</keyword>
<keyword evidence="9" id="KW-1185">Reference proteome</keyword>
<dbReference type="RefSeq" id="WP_175108014.1">
    <property type="nucleotide sequence ID" value="NZ_CADIKM010000060.1"/>
</dbReference>
<evidence type="ECO:0000256" key="5">
    <source>
        <dbReference type="ARBA" id="ARBA00023239"/>
    </source>
</evidence>
<dbReference type="GO" id="GO:0008446">
    <property type="term" value="F:GDP-mannose 4,6-dehydratase activity"/>
    <property type="evidence" value="ECO:0007669"/>
    <property type="project" value="UniProtKB-EC"/>
</dbReference>
<comment type="cofactor">
    <cofactor evidence="2">
        <name>NADP(+)</name>
        <dbReference type="ChEBI" id="CHEBI:58349"/>
    </cofactor>
</comment>
<dbReference type="EMBL" id="CADIKM010000060">
    <property type="protein sequence ID" value="CAB3804038.1"/>
    <property type="molecule type" value="Genomic_DNA"/>
</dbReference>
<dbReference type="FunFam" id="3.40.50.720:FF:000924">
    <property type="entry name" value="GDP-mannose 4,6 dehydratase"/>
    <property type="match status" value="1"/>
</dbReference>
<evidence type="ECO:0000313" key="9">
    <source>
        <dbReference type="Proteomes" id="UP000494115"/>
    </source>
</evidence>
<dbReference type="GO" id="GO:0042351">
    <property type="term" value="P:'de novo' GDP-L-fucose biosynthetic process"/>
    <property type="evidence" value="ECO:0007669"/>
    <property type="project" value="TreeGrafter"/>
</dbReference>
<dbReference type="SUPFAM" id="SSF51735">
    <property type="entry name" value="NAD(P)-binding Rossmann-fold domains"/>
    <property type="match status" value="1"/>
</dbReference>
<reference evidence="8 9" key="1">
    <citation type="submission" date="2020-04" db="EMBL/GenBank/DDBJ databases">
        <authorList>
            <person name="De Canck E."/>
        </authorList>
    </citation>
    <scope>NUCLEOTIDE SEQUENCE [LARGE SCALE GENOMIC DNA]</scope>
    <source>
        <strain evidence="8 9">LMG 28138</strain>
    </source>
</reference>
<evidence type="ECO:0000259" key="7">
    <source>
        <dbReference type="Pfam" id="PF16363"/>
    </source>
</evidence>
<dbReference type="Gene3D" id="3.90.25.10">
    <property type="entry name" value="UDP-galactose 4-epimerase, domain 1"/>
    <property type="match status" value="1"/>
</dbReference>
<evidence type="ECO:0000256" key="1">
    <source>
        <dbReference type="ARBA" id="ARBA00000188"/>
    </source>
</evidence>
<dbReference type="EC" id="4.2.1.47" evidence="4"/>
<dbReference type="AlphaFoldDB" id="A0A6S7BKX7"/>
<gene>
    <name evidence="8" type="primary">gmd_4</name>
    <name evidence="8" type="ORF">LMG28138_05449</name>
</gene>
<comment type="function">
    <text evidence="6">Catalyzes the conversion of GDP-D-mannose to GDP-4-dehydro-6-deoxy-D-mannose.</text>
</comment>
<dbReference type="InterPro" id="IPR006368">
    <property type="entry name" value="GDP_Man_deHydtase"/>
</dbReference>
<evidence type="ECO:0000256" key="4">
    <source>
        <dbReference type="ARBA" id="ARBA00011989"/>
    </source>
</evidence>
<comment type="similarity">
    <text evidence="3">Belongs to the NAD(P)-dependent epimerase/dehydratase family. GDP-mannose 4,6-dehydratase subfamily.</text>
</comment>
<accession>A0A6S7BKX7</accession>
<sequence length="343" mass="38773">MTEERGKFRSEKTALITGVSGQDGRYLAELLLEKGYSVIGLSRQSLLPTTLGIVDDRLELVACDLSDVQGLQHVIRSHRPDEIYNLGAQSRPGESWQRSLYTGEVTAMGAHRLYELALQECPKARIYQASSSEMFGRPLTFPQDESTLFSPVNPYAVAKVYAHQMATIYRRNFNLFIATGILFNHESPRRGMNFISQKIAYGAACLKLGLTNSPLLSELGEPIVKERKLWLGDLNIQRDWGFAGDYVHAMWLMLQEDVPQDYVIGTGILHSIRDMCEIAFSSVGLEWERYVETDERLLRPTETGATVANPSKARHRLGWIPTTSFSEMMHAMVAHHLYKMEKN</sequence>
<evidence type="ECO:0000313" key="8">
    <source>
        <dbReference type="EMBL" id="CAB3804038.1"/>
    </source>
</evidence>
<dbReference type="CDD" id="cd05260">
    <property type="entry name" value="GDP_MD_SDR_e"/>
    <property type="match status" value="1"/>
</dbReference>
<evidence type="ECO:0000256" key="6">
    <source>
        <dbReference type="ARBA" id="ARBA00059383"/>
    </source>
</evidence>
<evidence type="ECO:0000256" key="3">
    <source>
        <dbReference type="ARBA" id="ARBA00009263"/>
    </source>
</evidence>